<sequence>MNDTHGPPEGDASVRDDGPSPASGSRPRPALPSARRDRREQTRTALLGAAERLWAEHGIHGASLDDIAAAAGLTKGAVYSNFAGKTDLLLALMDRFTRDRAGRGVLDELQAAAGDDLPESAGPARHARPCPDAQERARRVALLFVEFWLYGMRDYAAGWRIADWYAERRARLTRDLAETGSGDQHGAAAGDRATLALAMEIGLPFQQLLDPERVPARLYTVGLDLLLGPP</sequence>
<dbReference type="InterPro" id="IPR050109">
    <property type="entry name" value="HTH-type_TetR-like_transc_reg"/>
</dbReference>
<proteinExistence type="predicted"/>
<organism evidence="7 8">
    <name type="scientific">Actinomadura graeca</name>
    <dbReference type="NCBI Taxonomy" id="2750812"/>
    <lineage>
        <taxon>Bacteria</taxon>
        <taxon>Bacillati</taxon>
        <taxon>Actinomycetota</taxon>
        <taxon>Actinomycetes</taxon>
        <taxon>Streptosporangiales</taxon>
        <taxon>Thermomonosporaceae</taxon>
        <taxon>Actinomadura</taxon>
    </lineage>
</organism>
<evidence type="ECO:0000259" key="6">
    <source>
        <dbReference type="PROSITE" id="PS50977"/>
    </source>
</evidence>
<dbReference type="Pfam" id="PF00440">
    <property type="entry name" value="TetR_N"/>
    <property type="match status" value="1"/>
</dbReference>
<dbReference type="InterPro" id="IPR009057">
    <property type="entry name" value="Homeodomain-like_sf"/>
</dbReference>
<dbReference type="PRINTS" id="PR00455">
    <property type="entry name" value="HTHTETR"/>
</dbReference>
<dbReference type="PANTHER" id="PTHR30055">
    <property type="entry name" value="HTH-TYPE TRANSCRIPTIONAL REGULATOR RUTR"/>
    <property type="match status" value="1"/>
</dbReference>
<evidence type="ECO:0000313" key="7">
    <source>
        <dbReference type="EMBL" id="QXJ23748.1"/>
    </source>
</evidence>
<evidence type="ECO:0000256" key="4">
    <source>
        <dbReference type="PROSITE-ProRule" id="PRU00335"/>
    </source>
</evidence>
<accession>A0ABX8QYQ0</accession>
<name>A0ABX8QYQ0_9ACTN</name>
<dbReference type="InterPro" id="IPR001647">
    <property type="entry name" value="HTH_TetR"/>
</dbReference>
<keyword evidence="8" id="KW-1185">Reference proteome</keyword>
<evidence type="ECO:0000256" key="5">
    <source>
        <dbReference type="SAM" id="MobiDB-lite"/>
    </source>
</evidence>
<dbReference type="Proteomes" id="UP001049518">
    <property type="component" value="Chromosome"/>
</dbReference>
<feature type="domain" description="HTH tetR-type" evidence="6">
    <location>
        <begin position="40"/>
        <end position="100"/>
    </location>
</feature>
<evidence type="ECO:0000256" key="3">
    <source>
        <dbReference type="ARBA" id="ARBA00023163"/>
    </source>
</evidence>
<feature type="compositionally biased region" description="Low complexity" evidence="5">
    <location>
        <begin position="19"/>
        <end position="33"/>
    </location>
</feature>
<keyword evidence="3" id="KW-0804">Transcription</keyword>
<keyword evidence="2 4" id="KW-0238">DNA-binding</keyword>
<dbReference type="Gene3D" id="1.10.357.10">
    <property type="entry name" value="Tetracycline Repressor, domain 2"/>
    <property type="match status" value="1"/>
</dbReference>
<reference evidence="7" key="1">
    <citation type="submission" date="2020-07" db="EMBL/GenBank/DDBJ databases">
        <authorList>
            <person name="Tarantini F.S."/>
            <person name="Hong K.W."/>
            <person name="Chan K.G."/>
        </authorList>
    </citation>
    <scope>NUCLEOTIDE SEQUENCE</scope>
    <source>
        <strain evidence="7">32-07</strain>
    </source>
</reference>
<dbReference type="RefSeq" id="WP_231329420.1">
    <property type="nucleotide sequence ID" value="NZ_CP059572.1"/>
</dbReference>
<keyword evidence="1" id="KW-0805">Transcription regulation</keyword>
<gene>
    <name evidence="7" type="ORF">AGRA3207_004947</name>
</gene>
<feature type="DNA-binding region" description="H-T-H motif" evidence="4">
    <location>
        <begin position="63"/>
        <end position="82"/>
    </location>
</feature>
<dbReference type="PROSITE" id="PS50977">
    <property type="entry name" value="HTH_TETR_2"/>
    <property type="match status" value="1"/>
</dbReference>
<evidence type="ECO:0000256" key="2">
    <source>
        <dbReference type="ARBA" id="ARBA00023125"/>
    </source>
</evidence>
<dbReference type="SUPFAM" id="SSF46689">
    <property type="entry name" value="Homeodomain-like"/>
    <property type="match status" value="1"/>
</dbReference>
<feature type="compositionally biased region" description="Basic and acidic residues" evidence="5">
    <location>
        <begin position="1"/>
        <end position="18"/>
    </location>
</feature>
<evidence type="ECO:0000313" key="8">
    <source>
        <dbReference type="Proteomes" id="UP001049518"/>
    </source>
</evidence>
<feature type="region of interest" description="Disordered" evidence="5">
    <location>
        <begin position="1"/>
        <end position="41"/>
    </location>
</feature>
<evidence type="ECO:0000256" key="1">
    <source>
        <dbReference type="ARBA" id="ARBA00023015"/>
    </source>
</evidence>
<protein>
    <submittedName>
        <fullName evidence="7">TetR/AcrR family transcriptional regulator</fullName>
    </submittedName>
</protein>
<dbReference type="EMBL" id="CP059572">
    <property type="protein sequence ID" value="QXJ23748.1"/>
    <property type="molecule type" value="Genomic_DNA"/>
</dbReference>
<dbReference type="PANTHER" id="PTHR30055:SF234">
    <property type="entry name" value="HTH-TYPE TRANSCRIPTIONAL REGULATOR BETI"/>
    <property type="match status" value="1"/>
</dbReference>